<protein>
    <submittedName>
        <fullName evidence="1">Uncharacterized protein</fullName>
    </submittedName>
</protein>
<gene>
    <name evidence="1" type="ORF">HRR80_004016</name>
</gene>
<comment type="caution">
    <text evidence="1">The sequence shown here is derived from an EMBL/GenBank/DDBJ whole genome shotgun (WGS) entry which is preliminary data.</text>
</comment>
<dbReference type="AlphaFoldDB" id="A0AAN6EUY7"/>
<proteinExistence type="predicted"/>
<reference evidence="1" key="1">
    <citation type="submission" date="2023-01" db="EMBL/GenBank/DDBJ databases">
        <title>Exophiala dermititidis isolated from Cystic Fibrosis Patient.</title>
        <authorList>
            <person name="Kurbessoian T."/>
            <person name="Crocker A."/>
            <person name="Murante D."/>
            <person name="Hogan D.A."/>
            <person name="Stajich J.E."/>
        </authorList>
    </citation>
    <scope>NUCLEOTIDE SEQUENCE</scope>
    <source>
        <strain evidence="1">Ex8</strain>
    </source>
</reference>
<name>A0AAN6EUY7_EXODE</name>
<evidence type="ECO:0000313" key="1">
    <source>
        <dbReference type="EMBL" id="KAJ8992120.1"/>
    </source>
</evidence>
<sequence length="153" mass="16128">MDPAASATKAPANAVLCGKVPHHVEYMVKNLMPKIEIVHVCMTADAAVSEIPTLLQGNPITPSSGYGTNADHNAIKTGVKLIIVGGGWSPEERQTILKTIEDNKPVPVFVADTSKTQPGAGPPSTDAIKKRILDSVEAAEKGDGEWVPGVYTF</sequence>
<organism evidence="1 2">
    <name type="scientific">Exophiala dermatitidis</name>
    <name type="common">Black yeast-like fungus</name>
    <name type="synonym">Wangiella dermatitidis</name>
    <dbReference type="NCBI Taxonomy" id="5970"/>
    <lineage>
        <taxon>Eukaryota</taxon>
        <taxon>Fungi</taxon>
        <taxon>Dikarya</taxon>
        <taxon>Ascomycota</taxon>
        <taxon>Pezizomycotina</taxon>
        <taxon>Eurotiomycetes</taxon>
        <taxon>Chaetothyriomycetidae</taxon>
        <taxon>Chaetothyriales</taxon>
        <taxon>Herpotrichiellaceae</taxon>
        <taxon>Exophiala</taxon>
    </lineage>
</organism>
<dbReference type="Proteomes" id="UP001161757">
    <property type="component" value="Unassembled WGS sequence"/>
</dbReference>
<accession>A0AAN6EUY7</accession>
<evidence type="ECO:0000313" key="2">
    <source>
        <dbReference type="Proteomes" id="UP001161757"/>
    </source>
</evidence>
<dbReference type="EMBL" id="JAJGCB010000006">
    <property type="protein sequence ID" value="KAJ8992120.1"/>
    <property type="molecule type" value="Genomic_DNA"/>
</dbReference>